<proteinExistence type="predicted"/>
<feature type="compositionally biased region" description="Basic and acidic residues" evidence="1">
    <location>
        <begin position="234"/>
        <end position="253"/>
    </location>
</feature>
<feature type="compositionally biased region" description="Gly residues" evidence="1">
    <location>
        <begin position="298"/>
        <end position="310"/>
    </location>
</feature>
<reference evidence="3 4" key="1">
    <citation type="submission" date="2018-01" db="EMBL/GenBank/DDBJ databases">
        <title>Whole genome sequence of Melissococcus plutonius DAT561.</title>
        <authorList>
            <person name="Okumura K."/>
            <person name="Takamatsu D."/>
            <person name="Okura M."/>
        </authorList>
    </citation>
    <scope>NUCLEOTIDE SEQUENCE [LARGE SCALE GENOMIC DNA]</scope>
    <source>
        <strain evidence="3 4">DAT561</strain>
        <plasmid evidence="4">pmp19 dat561 dna</plasmid>
    </source>
</reference>
<keyword evidence="2" id="KW-0812">Transmembrane</keyword>
<dbReference type="AlphaFoldDB" id="A0A2Z5Y4S3"/>
<organism evidence="3 4">
    <name type="scientific">Melissococcus plutonius</name>
    <dbReference type="NCBI Taxonomy" id="33970"/>
    <lineage>
        <taxon>Bacteria</taxon>
        <taxon>Bacillati</taxon>
        <taxon>Bacillota</taxon>
        <taxon>Bacilli</taxon>
        <taxon>Lactobacillales</taxon>
        <taxon>Enterococcaceae</taxon>
        <taxon>Melissococcus</taxon>
    </lineage>
</organism>
<sequence>MNVSDRLKRLTSKQKIVVGATAIIIVCGVAISIGETKMHKKEAIAHTVVNKDQDKLEQLTVKAKNLLSQEDKEFLAENITHTQVDELQKELGKFPRQSKAKTTVSDLLKKINDKLSAQETVNKLYKQDKRVALNGTAVNKDLPITDDLNESTVQLIKEQYKKEKPTTFDKVLMTLIDGAMDQVKQMDHAKQLVGKVFKENKVISTDHKAYDEAKKETEKIKNEKEKKALLDQLAKVKTEMDKPKIKTESKEKNQNISQNKQPGKVARDTQGITKATPNHQATHTGNQAQTPQNQPTTNGGGTQGQNGAGNQGQPTTPTAGNGGGNVAPSQPQQPSRPNGGSVTPSQPQRPSRPNNGGNTGGGSTTPSKPTPPAKPDKPSGPPAGWMVPPYPIGSNALWNWLDDHGYRGYDSSDGYIKSY</sequence>
<keyword evidence="3" id="KW-0614">Plasmid</keyword>
<geneLocation type="plasmid" evidence="4">
    <name>pmp19 dat561 dna</name>
</geneLocation>
<protein>
    <submittedName>
        <fullName evidence="3">Uncharacterized protein</fullName>
    </submittedName>
</protein>
<gene>
    <name evidence="3" type="ORF">DAT561_p0003</name>
</gene>
<feature type="compositionally biased region" description="Polar residues" evidence="1">
    <location>
        <begin position="329"/>
        <end position="348"/>
    </location>
</feature>
<feature type="region of interest" description="Disordered" evidence="1">
    <location>
        <begin position="234"/>
        <end position="394"/>
    </location>
</feature>
<keyword evidence="2" id="KW-0472">Membrane</keyword>
<feature type="compositionally biased region" description="Pro residues" evidence="1">
    <location>
        <begin position="368"/>
        <end position="381"/>
    </location>
</feature>
<feature type="compositionally biased region" description="Low complexity" evidence="1">
    <location>
        <begin position="284"/>
        <end position="297"/>
    </location>
</feature>
<dbReference type="EMBL" id="AP018494">
    <property type="protein sequence ID" value="BBC61865.1"/>
    <property type="molecule type" value="Genomic_DNA"/>
</dbReference>
<name>A0A2Z5Y4S3_9ENTE</name>
<evidence type="ECO:0000313" key="4">
    <source>
        <dbReference type="Proteomes" id="UP000269226"/>
    </source>
</evidence>
<evidence type="ECO:0000256" key="1">
    <source>
        <dbReference type="SAM" id="MobiDB-lite"/>
    </source>
</evidence>
<dbReference type="RefSeq" id="WP_048593211.1">
    <property type="nucleotide sequence ID" value="NZ_AP018494.1"/>
</dbReference>
<evidence type="ECO:0000313" key="3">
    <source>
        <dbReference type="EMBL" id="BBC61865.1"/>
    </source>
</evidence>
<dbReference type="GeneID" id="39499513"/>
<evidence type="ECO:0000256" key="2">
    <source>
        <dbReference type="SAM" id="Phobius"/>
    </source>
</evidence>
<dbReference type="Proteomes" id="UP000269226">
    <property type="component" value="Plasmid pMP19"/>
</dbReference>
<feature type="compositionally biased region" description="Polar residues" evidence="1">
    <location>
        <begin position="270"/>
        <end position="283"/>
    </location>
</feature>
<keyword evidence="2" id="KW-1133">Transmembrane helix</keyword>
<feature type="transmembrane region" description="Helical" evidence="2">
    <location>
        <begin position="16"/>
        <end position="34"/>
    </location>
</feature>
<accession>A0A2Z5Y4S3</accession>